<evidence type="ECO:0000256" key="1">
    <source>
        <dbReference type="SAM" id="Phobius"/>
    </source>
</evidence>
<dbReference type="EMBL" id="CP134050">
    <property type="protein sequence ID" value="WNC15213.1"/>
    <property type="molecule type" value="Genomic_DNA"/>
</dbReference>
<reference evidence="2 3" key="1">
    <citation type="submission" date="2023-09" db="EMBL/GenBank/DDBJ databases">
        <title>Complete Genome and Methylome dissection of Bacillus brevis NEB573 original source of BbsI restriction endonuclease.</title>
        <authorList>
            <person name="Fomenkov A."/>
            <person name="Roberts R.D."/>
        </authorList>
    </citation>
    <scope>NUCLEOTIDE SEQUENCE [LARGE SCALE GENOMIC DNA]</scope>
    <source>
        <strain evidence="2 3">NEB573</strain>
    </source>
</reference>
<evidence type="ECO:0000313" key="3">
    <source>
        <dbReference type="Proteomes" id="UP001256827"/>
    </source>
</evidence>
<dbReference type="RefSeq" id="WP_310768711.1">
    <property type="nucleotide sequence ID" value="NZ_CP134050.1"/>
</dbReference>
<dbReference type="Proteomes" id="UP001256827">
    <property type="component" value="Chromosome"/>
</dbReference>
<keyword evidence="1" id="KW-0812">Transmembrane</keyword>
<proteinExistence type="predicted"/>
<feature type="transmembrane region" description="Helical" evidence="1">
    <location>
        <begin position="7"/>
        <end position="29"/>
    </location>
</feature>
<dbReference type="Pfam" id="PF05437">
    <property type="entry name" value="AzlD"/>
    <property type="match status" value="1"/>
</dbReference>
<keyword evidence="3" id="KW-1185">Reference proteome</keyword>
<feature type="transmembrane region" description="Helical" evidence="1">
    <location>
        <begin position="90"/>
        <end position="108"/>
    </location>
</feature>
<name>A0ABY9T5N7_BREBE</name>
<evidence type="ECO:0000313" key="2">
    <source>
        <dbReference type="EMBL" id="WNC15213.1"/>
    </source>
</evidence>
<organism evidence="2 3">
    <name type="scientific">Brevibacillus brevis</name>
    <name type="common">Bacillus brevis</name>
    <dbReference type="NCBI Taxonomy" id="1393"/>
    <lineage>
        <taxon>Bacteria</taxon>
        <taxon>Bacillati</taxon>
        <taxon>Bacillota</taxon>
        <taxon>Bacilli</taxon>
        <taxon>Bacillales</taxon>
        <taxon>Paenibacillaceae</taxon>
        <taxon>Brevibacillus</taxon>
    </lineage>
</organism>
<dbReference type="InterPro" id="IPR008407">
    <property type="entry name" value="Brnchd-chn_aa_trnsp_AzlD"/>
</dbReference>
<sequence>MEVRWDVMVIILGAALVTFIPRVLPLVLFSRIALPEWGIRWLSHVPISVMAALVGQELFLHDGKLASLTENVEWIAAIPTFLVALKTRSLLGTVVVGIVSIMALRYLVAWL</sequence>
<keyword evidence="1" id="KW-0472">Membrane</keyword>
<accession>A0ABY9T5N7</accession>
<protein>
    <submittedName>
        <fullName evidence="2">AzlD domain-containing protein</fullName>
    </submittedName>
</protein>
<keyword evidence="1" id="KW-1133">Transmembrane helix</keyword>
<gene>
    <name evidence="2" type="ORF">RGB73_02230</name>
</gene>